<comment type="caution">
    <text evidence="7">The sequence shown here is derived from an EMBL/GenBank/DDBJ whole genome shotgun (WGS) entry which is preliminary data.</text>
</comment>
<dbReference type="InterPro" id="IPR000719">
    <property type="entry name" value="Prot_kinase_dom"/>
</dbReference>
<dbReference type="GO" id="GO:0005524">
    <property type="term" value="F:ATP binding"/>
    <property type="evidence" value="ECO:0007669"/>
    <property type="project" value="UniProtKB-KW"/>
</dbReference>
<dbReference type="PANTHER" id="PTHR43671">
    <property type="entry name" value="SERINE/THREONINE-PROTEIN KINASE NEK"/>
    <property type="match status" value="1"/>
</dbReference>
<dbReference type="InterPro" id="IPR050660">
    <property type="entry name" value="NEK_Ser/Thr_kinase"/>
</dbReference>
<evidence type="ECO:0000313" key="8">
    <source>
        <dbReference type="Proteomes" id="UP001057455"/>
    </source>
</evidence>
<dbReference type="PANTHER" id="PTHR43671:SF13">
    <property type="entry name" value="SERINE_THREONINE-PROTEIN KINASE NEK2"/>
    <property type="match status" value="1"/>
</dbReference>
<keyword evidence="2" id="KW-0808">Transferase</keyword>
<dbReference type="OrthoDB" id="248923at2759"/>
<dbReference type="Pfam" id="PF00069">
    <property type="entry name" value="Pkinase"/>
    <property type="match status" value="1"/>
</dbReference>
<feature type="domain" description="Protein kinase" evidence="6">
    <location>
        <begin position="133"/>
        <end position="427"/>
    </location>
</feature>
<dbReference type="PROSITE" id="PS00108">
    <property type="entry name" value="PROTEIN_KINASE_ST"/>
    <property type="match status" value="1"/>
</dbReference>
<protein>
    <recommendedName>
        <fullName evidence="1">non-specific serine/threonine protein kinase</fullName>
        <ecNumber evidence="1">2.7.11.1</ecNumber>
    </recommendedName>
</protein>
<evidence type="ECO:0000313" key="7">
    <source>
        <dbReference type="EMBL" id="GFE54379.1"/>
    </source>
</evidence>
<dbReference type="EC" id="2.7.11.1" evidence="1"/>
<organism evidence="7 8">
    <name type="scientific">Babesia ovis</name>
    <dbReference type="NCBI Taxonomy" id="5869"/>
    <lineage>
        <taxon>Eukaryota</taxon>
        <taxon>Sar</taxon>
        <taxon>Alveolata</taxon>
        <taxon>Apicomplexa</taxon>
        <taxon>Aconoidasida</taxon>
        <taxon>Piroplasmida</taxon>
        <taxon>Babesiidae</taxon>
        <taxon>Babesia</taxon>
    </lineage>
</organism>
<evidence type="ECO:0000256" key="1">
    <source>
        <dbReference type="ARBA" id="ARBA00012513"/>
    </source>
</evidence>
<keyword evidence="4 7" id="KW-0418">Kinase</keyword>
<keyword evidence="5" id="KW-0067">ATP-binding</keyword>
<evidence type="ECO:0000256" key="3">
    <source>
        <dbReference type="ARBA" id="ARBA00022741"/>
    </source>
</evidence>
<sequence length="438" mass="48750">MMVNTVSNFVFGDSEDSTSAVAEDIRTISTDVTKDEVYVVRSVDCSLLEEASTLLPEESIADFGLQTLANMFYINGYQYCGEALSRFTLHTYYTYHIVRCLSTGDEYFAKVLDLNKVDPESHHSHPVEQVAIAEYLTEHSCGYNASVLPNDDHSSKDSIFSSAGQQNYEMCGKDIDITKFNKDGNGLFFNQCPIPSQSDEDGKLKSLPCSNDERGKCNIVFLWDSFVTDENHLVAIYENCSGGDLWSMIAKARQNGMQYFSEEFVATVFTQVCMAVKYLHDHHIVHGDIKASNIMFKDECISVVKLGDYDTCHFLGLHASGQGTLMYRAPEMLLNSTVSTYATDVWALGCLLYELLTLSHPFANPCSLETMMTTFSSFETYKDVLLSKVPIVYSQRICNSVGLILQSDPNQRPSVTKLLSLMAATTLDVGPNDNSVIS</sequence>
<dbReference type="GO" id="GO:0004674">
    <property type="term" value="F:protein serine/threonine kinase activity"/>
    <property type="evidence" value="ECO:0007669"/>
    <property type="project" value="UniProtKB-EC"/>
</dbReference>
<dbReference type="Gene3D" id="1.10.510.10">
    <property type="entry name" value="Transferase(Phosphotransferase) domain 1"/>
    <property type="match status" value="1"/>
</dbReference>
<evidence type="ECO:0000256" key="5">
    <source>
        <dbReference type="ARBA" id="ARBA00022840"/>
    </source>
</evidence>
<dbReference type="AlphaFoldDB" id="A0A9W5TA57"/>
<dbReference type="SMART" id="SM00220">
    <property type="entry name" value="S_TKc"/>
    <property type="match status" value="1"/>
</dbReference>
<evidence type="ECO:0000259" key="6">
    <source>
        <dbReference type="PROSITE" id="PS50011"/>
    </source>
</evidence>
<gene>
    <name evidence="7" type="ORF">BaOVIS_017830</name>
</gene>
<dbReference type="InterPro" id="IPR008271">
    <property type="entry name" value="Ser/Thr_kinase_AS"/>
</dbReference>
<dbReference type="EMBL" id="BLIY01000015">
    <property type="protein sequence ID" value="GFE54379.1"/>
    <property type="molecule type" value="Genomic_DNA"/>
</dbReference>
<reference evidence="7" key="1">
    <citation type="submission" date="2019-12" db="EMBL/GenBank/DDBJ databases">
        <title>Genome sequence of Babesia ovis.</title>
        <authorList>
            <person name="Yamagishi J."/>
            <person name="Sevinc F."/>
            <person name="Xuan X."/>
        </authorList>
    </citation>
    <scope>NUCLEOTIDE SEQUENCE</scope>
    <source>
        <strain evidence="7">Selcuk</strain>
    </source>
</reference>
<keyword evidence="3" id="KW-0547">Nucleotide-binding</keyword>
<proteinExistence type="predicted"/>
<dbReference type="SUPFAM" id="SSF56112">
    <property type="entry name" value="Protein kinase-like (PK-like)"/>
    <property type="match status" value="1"/>
</dbReference>
<dbReference type="Proteomes" id="UP001057455">
    <property type="component" value="Unassembled WGS sequence"/>
</dbReference>
<evidence type="ECO:0000256" key="4">
    <source>
        <dbReference type="ARBA" id="ARBA00022777"/>
    </source>
</evidence>
<accession>A0A9W5TA57</accession>
<name>A0A9W5TA57_BABOV</name>
<dbReference type="PROSITE" id="PS50011">
    <property type="entry name" value="PROTEIN_KINASE_DOM"/>
    <property type="match status" value="1"/>
</dbReference>
<dbReference type="InterPro" id="IPR011009">
    <property type="entry name" value="Kinase-like_dom_sf"/>
</dbReference>
<evidence type="ECO:0000256" key="2">
    <source>
        <dbReference type="ARBA" id="ARBA00022679"/>
    </source>
</evidence>
<keyword evidence="8" id="KW-1185">Reference proteome</keyword>